<evidence type="ECO:0000313" key="1">
    <source>
        <dbReference type="EMBL" id="SPO02451.1"/>
    </source>
</evidence>
<evidence type="ECO:0008006" key="3">
    <source>
        <dbReference type="Google" id="ProtNLM"/>
    </source>
</evidence>
<reference evidence="1" key="1">
    <citation type="submission" date="2018-03" db="EMBL/GenBank/DDBJ databases">
        <authorList>
            <person name="Guldener U."/>
        </authorList>
    </citation>
    <scope>NUCLEOTIDE SEQUENCE</scope>
</reference>
<organism evidence="1 2">
    <name type="scientific">Cephalotrichum gorgonifer</name>
    <dbReference type="NCBI Taxonomy" id="2041049"/>
    <lineage>
        <taxon>Eukaryota</taxon>
        <taxon>Fungi</taxon>
        <taxon>Dikarya</taxon>
        <taxon>Ascomycota</taxon>
        <taxon>Pezizomycotina</taxon>
        <taxon>Sordariomycetes</taxon>
        <taxon>Hypocreomycetidae</taxon>
        <taxon>Microascales</taxon>
        <taxon>Microascaceae</taxon>
        <taxon>Cephalotrichum</taxon>
    </lineage>
</organism>
<dbReference type="Proteomes" id="UP001187682">
    <property type="component" value="Unassembled WGS sequence"/>
</dbReference>
<gene>
    <name evidence="1" type="ORF">DNG_05124</name>
</gene>
<dbReference type="AlphaFoldDB" id="A0AAE8MX94"/>
<keyword evidence="2" id="KW-1185">Reference proteome</keyword>
<accession>A0AAE8MX94</accession>
<protein>
    <recommendedName>
        <fullName evidence="3">Protein kinase domain-containing protein</fullName>
    </recommendedName>
</protein>
<dbReference type="EMBL" id="ONZQ02000006">
    <property type="protein sequence ID" value="SPO02451.1"/>
    <property type="molecule type" value="Genomic_DNA"/>
</dbReference>
<sequence>MAPNLAPSTHDLIRNMINKGDASCTAADFRLPRLRRSRFDAADINWERSSLVGGGRDGYVWKVWFGEDGPYALKVFWDAESSECDSYFALQRECQNIAILQMIEMQMKRAAPILVYANPATKEDAIYNLLAFADEQLQKLPPVRDVEMTPIPAFPRIAKCYGWLPFRPPGGSKYT</sequence>
<comment type="caution">
    <text evidence="1">The sequence shown here is derived from an EMBL/GenBank/DDBJ whole genome shotgun (WGS) entry which is preliminary data.</text>
</comment>
<proteinExistence type="predicted"/>
<name>A0AAE8MX94_9PEZI</name>
<evidence type="ECO:0000313" key="2">
    <source>
        <dbReference type="Proteomes" id="UP001187682"/>
    </source>
</evidence>